<evidence type="ECO:0000256" key="1">
    <source>
        <dbReference type="SAM" id="MobiDB-lite"/>
    </source>
</evidence>
<accession>A0A5B7ESC5</accession>
<comment type="caution">
    <text evidence="2">The sequence shown here is derived from an EMBL/GenBank/DDBJ whole genome shotgun (WGS) entry which is preliminary data.</text>
</comment>
<gene>
    <name evidence="2" type="ORF">E2C01_031179</name>
</gene>
<dbReference type="EMBL" id="VSRR010003853">
    <property type="protein sequence ID" value="MPC37690.1"/>
    <property type="molecule type" value="Genomic_DNA"/>
</dbReference>
<organism evidence="2 3">
    <name type="scientific">Portunus trituberculatus</name>
    <name type="common">Swimming crab</name>
    <name type="synonym">Neptunus trituberculatus</name>
    <dbReference type="NCBI Taxonomy" id="210409"/>
    <lineage>
        <taxon>Eukaryota</taxon>
        <taxon>Metazoa</taxon>
        <taxon>Ecdysozoa</taxon>
        <taxon>Arthropoda</taxon>
        <taxon>Crustacea</taxon>
        <taxon>Multicrustacea</taxon>
        <taxon>Malacostraca</taxon>
        <taxon>Eumalacostraca</taxon>
        <taxon>Eucarida</taxon>
        <taxon>Decapoda</taxon>
        <taxon>Pleocyemata</taxon>
        <taxon>Brachyura</taxon>
        <taxon>Eubrachyura</taxon>
        <taxon>Portunoidea</taxon>
        <taxon>Portunidae</taxon>
        <taxon>Portuninae</taxon>
        <taxon>Portunus</taxon>
    </lineage>
</organism>
<protein>
    <submittedName>
        <fullName evidence="2">Uncharacterized protein</fullName>
    </submittedName>
</protein>
<evidence type="ECO:0000313" key="3">
    <source>
        <dbReference type="Proteomes" id="UP000324222"/>
    </source>
</evidence>
<dbReference type="AlphaFoldDB" id="A0A5B7ESC5"/>
<feature type="region of interest" description="Disordered" evidence="1">
    <location>
        <begin position="1"/>
        <end position="52"/>
    </location>
</feature>
<name>A0A5B7ESC5_PORTR</name>
<keyword evidence="3" id="KW-1185">Reference proteome</keyword>
<evidence type="ECO:0000313" key="2">
    <source>
        <dbReference type="EMBL" id="MPC37690.1"/>
    </source>
</evidence>
<reference evidence="2 3" key="1">
    <citation type="submission" date="2019-05" db="EMBL/GenBank/DDBJ databases">
        <title>Another draft genome of Portunus trituberculatus and its Hox gene families provides insights of decapod evolution.</title>
        <authorList>
            <person name="Jeong J.-H."/>
            <person name="Song I."/>
            <person name="Kim S."/>
            <person name="Choi T."/>
            <person name="Kim D."/>
            <person name="Ryu S."/>
            <person name="Kim W."/>
        </authorList>
    </citation>
    <scope>NUCLEOTIDE SEQUENCE [LARGE SCALE GENOMIC DNA]</scope>
    <source>
        <tissue evidence="2">Muscle</tissue>
    </source>
</reference>
<dbReference type="Proteomes" id="UP000324222">
    <property type="component" value="Unassembled WGS sequence"/>
</dbReference>
<feature type="compositionally biased region" description="Basic and acidic residues" evidence="1">
    <location>
        <begin position="16"/>
        <end position="45"/>
    </location>
</feature>
<proteinExistence type="predicted"/>
<sequence>MTLRETDSWPELSDSFLREREGEKSEERGWEEKDKERGGRNETSRKSGKGLIVELRRRTEGSYGGEAVIPLIA</sequence>